<sequence length="684" mass="75819">MVILLWQPEWRTVVNPTTKPRIAILWDDSKSMQTLDASLPDALSENGKAGEIVSREEWVKKALASELWTPLRSDGANDLVSTAFASPPEEGLSGTDMSAPLGELLEDGSNLRAVVMLGDGDFNLGEPPVGVAQKYRLREVPIFTIPIGSETRLPDLDLLAVSAPTYGIIGENVQIPFTIRSSLDRQVRTIVRLRDESGRERSKNVVLSPNSETYDSILWRLEKEGSSTLELSLPVEDGELVSANNAHKFTIAGRPEKIRVLIVDTLPRWEYRFLRNALSRDPGVQLSCLLLRPELGPAEGLNYIQEFPKNLEELSKYDVVFLGDVGVGPDQLTAEQCTQIRGLVENQAAGVVFLPGSQGNQMTLLDSDLSDLMPVVMDEKNKQGFPEALATPLNLTTEGRASLLTMLGDSEEENPEIWRRLPGFFWHAPVIRAKGGTEVLAVHGNRRGPYGPVPLLVTKAAGSGKVLFMGIDSAWRWRRGVEDLYHYRFWGQVARWMSYQRNMASGQRVRLFFTPERPEPGEMVTLSANAFDANGAPLESGILSVDITGPEGRSQRIELQKNESEWGTYTGRFRVGLPGEWKLRATVAGAEDFPTDTILLAQGVDIEKTGQPARPDVLEEISRVSRGRSISPDQLPDLIRDINALPEPRPLENRIPLWSHWLTIIIVTGLLGLFWVGRKLNGAF</sequence>
<accession>A0ABW5D5U5</accession>
<dbReference type="RefSeq" id="WP_386818480.1">
    <property type="nucleotide sequence ID" value="NZ_JBHUIT010000002.1"/>
</dbReference>
<dbReference type="SUPFAM" id="SSF52317">
    <property type="entry name" value="Class I glutamine amidotransferase-like"/>
    <property type="match status" value="1"/>
</dbReference>
<evidence type="ECO:0008006" key="4">
    <source>
        <dbReference type="Google" id="ProtNLM"/>
    </source>
</evidence>
<comment type="caution">
    <text evidence="2">The sequence shown here is derived from an EMBL/GenBank/DDBJ whole genome shotgun (WGS) entry which is preliminary data.</text>
</comment>
<reference evidence="3" key="1">
    <citation type="journal article" date="2019" name="Int. J. Syst. Evol. Microbiol.">
        <title>The Global Catalogue of Microorganisms (GCM) 10K type strain sequencing project: providing services to taxonomists for standard genome sequencing and annotation.</title>
        <authorList>
            <consortium name="The Broad Institute Genomics Platform"/>
            <consortium name="The Broad Institute Genome Sequencing Center for Infectious Disease"/>
            <person name="Wu L."/>
            <person name="Ma J."/>
        </authorList>
    </citation>
    <scope>NUCLEOTIDE SEQUENCE [LARGE SCALE GENOMIC DNA]</scope>
    <source>
        <strain evidence="3">CGMCC 4.7106</strain>
    </source>
</reference>
<dbReference type="InterPro" id="IPR013783">
    <property type="entry name" value="Ig-like_fold"/>
</dbReference>
<evidence type="ECO:0000313" key="3">
    <source>
        <dbReference type="Proteomes" id="UP001597375"/>
    </source>
</evidence>
<evidence type="ECO:0000256" key="1">
    <source>
        <dbReference type="SAM" id="Phobius"/>
    </source>
</evidence>
<protein>
    <recommendedName>
        <fullName evidence="4">Glutamine amidotransferase domain-containing protein</fullName>
    </recommendedName>
</protein>
<keyword evidence="1" id="KW-0812">Transmembrane</keyword>
<proteinExistence type="predicted"/>
<evidence type="ECO:0000313" key="2">
    <source>
        <dbReference type="EMBL" id="MFD2255804.1"/>
    </source>
</evidence>
<name>A0ABW5D5U5_9BACT</name>
<gene>
    <name evidence="2" type="ORF">ACFSSA_03865</name>
</gene>
<keyword evidence="1" id="KW-1133">Transmembrane helix</keyword>
<dbReference type="PANTHER" id="PTHR37947">
    <property type="entry name" value="BLL2462 PROTEIN"/>
    <property type="match status" value="1"/>
</dbReference>
<keyword evidence="3" id="KW-1185">Reference proteome</keyword>
<dbReference type="InterPro" id="IPR029062">
    <property type="entry name" value="Class_I_gatase-like"/>
</dbReference>
<dbReference type="Gene3D" id="2.60.40.10">
    <property type="entry name" value="Immunoglobulins"/>
    <property type="match status" value="1"/>
</dbReference>
<dbReference type="Gene3D" id="3.40.50.880">
    <property type="match status" value="1"/>
</dbReference>
<feature type="transmembrane region" description="Helical" evidence="1">
    <location>
        <begin position="658"/>
        <end position="676"/>
    </location>
</feature>
<dbReference type="Proteomes" id="UP001597375">
    <property type="component" value="Unassembled WGS sequence"/>
</dbReference>
<dbReference type="EMBL" id="JBHUIT010000002">
    <property type="protein sequence ID" value="MFD2255804.1"/>
    <property type="molecule type" value="Genomic_DNA"/>
</dbReference>
<organism evidence="2 3">
    <name type="scientific">Luteolibacter algae</name>
    <dbReference type="NCBI Taxonomy" id="454151"/>
    <lineage>
        <taxon>Bacteria</taxon>
        <taxon>Pseudomonadati</taxon>
        <taxon>Verrucomicrobiota</taxon>
        <taxon>Verrucomicrobiia</taxon>
        <taxon>Verrucomicrobiales</taxon>
        <taxon>Verrucomicrobiaceae</taxon>
        <taxon>Luteolibacter</taxon>
    </lineage>
</organism>
<keyword evidence="1" id="KW-0472">Membrane</keyword>
<dbReference type="PANTHER" id="PTHR37947:SF1">
    <property type="entry name" value="BLL2462 PROTEIN"/>
    <property type="match status" value="1"/>
</dbReference>